<proteinExistence type="predicted"/>
<accession>A0A930B8Y5</accession>
<dbReference type="GO" id="GO:0032259">
    <property type="term" value="P:methylation"/>
    <property type="evidence" value="ECO:0007669"/>
    <property type="project" value="UniProtKB-KW"/>
</dbReference>
<sequence length="162" mass="19139">MKILDACCGGKMFWYEKDLSMVTFQDVRAGVKEYSGGRKIRIEPNHIGNVTDMDFEDETFDMVIFDPPHMIRAGKTSWLNIKYGKLPENWETFFKNAFSEIFRVMKENGILIFKWNETQLKFGEVIKHSPYKPMIGDQRGQTRWTVFVKNTALHHRKEEIYC</sequence>
<dbReference type="Proteomes" id="UP000757890">
    <property type="component" value="Unassembled WGS sequence"/>
</dbReference>
<evidence type="ECO:0000313" key="2">
    <source>
        <dbReference type="Proteomes" id="UP000757890"/>
    </source>
</evidence>
<dbReference type="InterPro" id="IPR029063">
    <property type="entry name" value="SAM-dependent_MTases_sf"/>
</dbReference>
<gene>
    <name evidence="1" type="ORF">HXL70_07225</name>
</gene>
<organism evidence="1 2">
    <name type="scientific">Dialister invisus</name>
    <dbReference type="NCBI Taxonomy" id="218538"/>
    <lineage>
        <taxon>Bacteria</taxon>
        <taxon>Bacillati</taxon>
        <taxon>Bacillota</taxon>
        <taxon>Negativicutes</taxon>
        <taxon>Veillonellales</taxon>
        <taxon>Veillonellaceae</taxon>
        <taxon>Dialister</taxon>
    </lineage>
</organism>
<evidence type="ECO:0000313" key="1">
    <source>
        <dbReference type="EMBL" id="MBF1129817.1"/>
    </source>
</evidence>
<protein>
    <submittedName>
        <fullName evidence="1">SAM-dependent methyltransferase</fullName>
    </submittedName>
</protein>
<dbReference type="Gene3D" id="3.40.50.150">
    <property type="entry name" value="Vaccinia Virus protein VP39"/>
    <property type="match status" value="1"/>
</dbReference>
<keyword evidence="1" id="KW-0808">Transferase</keyword>
<dbReference type="CDD" id="cd02440">
    <property type="entry name" value="AdoMet_MTases"/>
    <property type="match status" value="1"/>
</dbReference>
<comment type="caution">
    <text evidence="1">The sequence shown here is derived from an EMBL/GenBank/DDBJ whole genome shotgun (WGS) entry which is preliminary data.</text>
</comment>
<dbReference type="SUPFAM" id="SSF53335">
    <property type="entry name" value="S-adenosyl-L-methionine-dependent methyltransferases"/>
    <property type="match status" value="1"/>
</dbReference>
<keyword evidence="1" id="KW-0489">Methyltransferase</keyword>
<name>A0A930B8Y5_9FIRM</name>
<reference evidence="1" key="1">
    <citation type="submission" date="2020-04" db="EMBL/GenBank/DDBJ databases">
        <title>Deep metagenomics examines the oral microbiome during advanced dental caries in children, revealing novel taxa and co-occurrences with host molecules.</title>
        <authorList>
            <person name="Baker J.L."/>
            <person name="Morton J.T."/>
            <person name="Dinis M."/>
            <person name="Alvarez R."/>
            <person name="Tran N.C."/>
            <person name="Knight R."/>
            <person name="Edlund A."/>
        </authorList>
    </citation>
    <scope>NUCLEOTIDE SEQUENCE</scope>
    <source>
        <strain evidence="1">JCVI_32_bin.14</strain>
    </source>
</reference>
<dbReference type="AlphaFoldDB" id="A0A930B8Y5"/>
<dbReference type="GO" id="GO:0008168">
    <property type="term" value="F:methyltransferase activity"/>
    <property type="evidence" value="ECO:0007669"/>
    <property type="project" value="UniProtKB-KW"/>
</dbReference>
<dbReference type="EMBL" id="JABZMK010000057">
    <property type="protein sequence ID" value="MBF1129817.1"/>
    <property type="molecule type" value="Genomic_DNA"/>
</dbReference>